<dbReference type="Pfam" id="PF00144">
    <property type="entry name" value="Beta-lactamase"/>
    <property type="match status" value="1"/>
</dbReference>
<evidence type="ECO:0000259" key="2">
    <source>
        <dbReference type="Pfam" id="PF00144"/>
    </source>
</evidence>
<keyword evidence="4" id="KW-1185">Reference proteome</keyword>
<protein>
    <submittedName>
        <fullName evidence="3">Serine hydrolase</fullName>
    </submittedName>
</protein>
<reference evidence="3 4" key="1">
    <citation type="submission" date="2020-06" db="EMBL/GenBank/DDBJ databases">
        <title>Actinomadura xiongansis sp. nov., isolated from soil of Baiyangdian.</title>
        <authorList>
            <person name="Zhang X."/>
        </authorList>
    </citation>
    <scope>NUCLEOTIDE SEQUENCE [LARGE SCALE GENOMIC DNA]</scope>
    <source>
        <strain evidence="3 4">HBUM206468</strain>
    </source>
</reference>
<gene>
    <name evidence="3" type="ORF">HKK74_34115</name>
</gene>
<keyword evidence="1" id="KW-0812">Transmembrane</keyword>
<keyword evidence="1" id="KW-1133">Transmembrane helix</keyword>
<feature type="transmembrane region" description="Helical" evidence="1">
    <location>
        <begin position="214"/>
        <end position="234"/>
    </location>
</feature>
<keyword evidence="3" id="KW-0378">Hydrolase</keyword>
<feature type="domain" description="Beta-lactamase-related" evidence="2">
    <location>
        <begin position="29"/>
        <end position="105"/>
    </location>
</feature>
<dbReference type="Gene3D" id="3.40.710.10">
    <property type="entry name" value="DD-peptidase/beta-lactamase superfamily"/>
    <property type="match status" value="1"/>
</dbReference>
<organism evidence="3 4">
    <name type="scientific">Actinomadura alba</name>
    <dbReference type="NCBI Taxonomy" id="406431"/>
    <lineage>
        <taxon>Bacteria</taxon>
        <taxon>Bacillati</taxon>
        <taxon>Actinomycetota</taxon>
        <taxon>Actinomycetes</taxon>
        <taxon>Streptosporangiales</taxon>
        <taxon>Thermomonosporaceae</taxon>
        <taxon>Actinomadura</taxon>
    </lineage>
</organism>
<feature type="transmembrane region" description="Helical" evidence="1">
    <location>
        <begin position="176"/>
        <end position="194"/>
    </location>
</feature>
<feature type="transmembrane region" description="Helical" evidence="1">
    <location>
        <begin position="143"/>
        <end position="164"/>
    </location>
</feature>
<proteinExistence type="predicted"/>
<evidence type="ECO:0000313" key="3">
    <source>
        <dbReference type="EMBL" id="MBC6470487.1"/>
    </source>
</evidence>
<dbReference type="InterPro" id="IPR012338">
    <property type="entry name" value="Beta-lactam/transpept-like"/>
</dbReference>
<dbReference type="Proteomes" id="UP000805614">
    <property type="component" value="Unassembled WGS sequence"/>
</dbReference>
<dbReference type="InterPro" id="IPR001466">
    <property type="entry name" value="Beta-lactam-related"/>
</dbReference>
<evidence type="ECO:0000256" key="1">
    <source>
        <dbReference type="SAM" id="Phobius"/>
    </source>
</evidence>
<dbReference type="GO" id="GO:0016787">
    <property type="term" value="F:hydrolase activity"/>
    <property type="evidence" value="ECO:0007669"/>
    <property type="project" value="UniProtKB-KW"/>
</dbReference>
<sequence length="246" mass="25825">MRADPVESMQEHLVLGAEVVLHLRSGRTAGGGIVLTPDSVRLMREEGRLRPTGTGTGYGLGWRVGGLDAPLDDAIWHTGATPGYSAMLFLLPERNIAIVLQQNLHGILHDAAVMEVGFGAARLLAGGGPPVGGASASGYHVTVWSVTALAMALILAAGRSALLLRRPAVPASLPRRVTVTAAWTLAGSLPWIALARLVGRMGTHRLATWVPDTFIAMCVAATAGAAVVALRLTIALRTTRSRRRSE</sequence>
<name>A0ABR7M1B0_9ACTN</name>
<accession>A0ABR7M1B0</accession>
<keyword evidence="1" id="KW-0472">Membrane</keyword>
<dbReference type="SUPFAM" id="SSF56601">
    <property type="entry name" value="beta-lactamase/transpeptidase-like"/>
    <property type="match status" value="1"/>
</dbReference>
<evidence type="ECO:0000313" key="4">
    <source>
        <dbReference type="Proteomes" id="UP000805614"/>
    </source>
</evidence>
<dbReference type="EMBL" id="JABVEC010000042">
    <property type="protein sequence ID" value="MBC6470487.1"/>
    <property type="molecule type" value="Genomic_DNA"/>
</dbReference>
<comment type="caution">
    <text evidence="3">The sequence shown here is derived from an EMBL/GenBank/DDBJ whole genome shotgun (WGS) entry which is preliminary data.</text>
</comment>